<keyword evidence="1" id="KW-0812">Transmembrane</keyword>
<name>A0A5M3N805_CONPW</name>
<evidence type="ECO:0000256" key="1">
    <source>
        <dbReference type="SAM" id="Phobius"/>
    </source>
</evidence>
<evidence type="ECO:0000313" key="3">
    <source>
        <dbReference type="EMBL" id="EIW87446.1"/>
    </source>
</evidence>
<reference evidence="4" key="1">
    <citation type="journal article" date="2012" name="Science">
        <title>The Paleozoic origin of enzymatic lignin decomposition reconstructed from 31 fungal genomes.</title>
        <authorList>
            <person name="Floudas D."/>
            <person name="Binder M."/>
            <person name="Riley R."/>
            <person name="Barry K."/>
            <person name="Blanchette R.A."/>
            <person name="Henrissat B."/>
            <person name="Martinez A.T."/>
            <person name="Otillar R."/>
            <person name="Spatafora J.W."/>
            <person name="Yadav J.S."/>
            <person name="Aerts A."/>
            <person name="Benoit I."/>
            <person name="Boyd A."/>
            <person name="Carlson A."/>
            <person name="Copeland A."/>
            <person name="Coutinho P.M."/>
            <person name="de Vries R.P."/>
            <person name="Ferreira P."/>
            <person name="Findley K."/>
            <person name="Foster B."/>
            <person name="Gaskell J."/>
            <person name="Glotzer D."/>
            <person name="Gorecki P."/>
            <person name="Heitman J."/>
            <person name="Hesse C."/>
            <person name="Hori C."/>
            <person name="Igarashi K."/>
            <person name="Jurgens J.A."/>
            <person name="Kallen N."/>
            <person name="Kersten P."/>
            <person name="Kohler A."/>
            <person name="Kuees U."/>
            <person name="Kumar T.K.A."/>
            <person name="Kuo A."/>
            <person name="LaButti K."/>
            <person name="Larrondo L.F."/>
            <person name="Lindquist E."/>
            <person name="Ling A."/>
            <person name="Lombard V."/>
            <person name="Lucas S."/>
            <person name="Lundell T."/>
            <person name="Martin R."/>
            <person name="McLaughlin D.J."/>
            <person name="Morgenstern I."/>
            <person name="Morin E."/>
            <person name="Murat C."/>
            <person name="Nagy L.G."/>
            <person name="Nolan M."/>
            <person name="Ohm R.A."/>
            <person name="Patyshakuliyeva A."/>
            <person name="Rokas A."/>
            <person name="Ruiz-Duenas F.J."/>
            <person name="Sabat G."/>
            <person name="Salamov A."/>
            <person name="Samejima M."/>
            <person name="Schmutz J."/>
            <person name="Slot J.C."/>
            <person name="St John F."/>
            <person name="Stenlid J."/>
            <person name="Sun H."/>
            <person name="Sun S."/>
            <person name="Syed K."/>
            <person name="Tsang A."/>
            <person name="Wiebenga A."/>
            <person name="Young D."/>
            <person name="Pisabarro A."/>
            <person name="Eastwood D.C."/>
            <person name="Martin F."/>
            <person name="Cullen D."/>
            <person name="Grigoriev I.V."/>
            <person name="Hibbett D.S."/>
        </authorList>
    </citation>
    <scope>NUCLEOTIDE SEQUENCE [LARGE SCALE GENOMIC DNA]</scope>
    <source>
        <strain evidence="4">RWD-64-598 SS2</strain>
    </source>
</reference>
<keyword evidence="1" id="KW-0472">Membrane</keyword>
<dbReference type="EMBL" id="JH711573">
    <property type="protein sequence ID" value="EIW87446.1"/>
    <property type="molecule type" value="Genomic_DNA"/>
</dbReference>
<feature type="transmembrane region" description="Helical" evidence="1">
    <location>
        <begin position="110"/>
        <end position="130"/>
    </location>
</feature>
<feature type="domain" description="DUF6533" evidence="2">
    <location>
        <begin position="16"/>
        <end position="59"/>
    </location>
</feature>
<feature type="transmembrane region" description="Helical" evidence="1">
    <location>
        <begin position="197"/>
        <end position="217"/>
    </location>
</feature>
<evidence type="ECO:0000259" key="2">
    <source>
        <dbReference type="Pfam" id="PF20151"/>
    </source>
</evidence>
<feature type="transmembrane region" description="Helical" evidence="1">
    <location>
        <begin position="150"/>
        <end position="170"/>
    </location>
</feature>
<proteinExistence type="predicted"/>
<dbReference type="Proteomes" id="UP000053558">
    <property type="component" value="Unassembled WGS sequence"/>
</dbReference>
<feature type="transmembrane region" description="Helical" evidence="1">
    <location>
        <begin position="49"/>
        <end position="72"/>
    </location>
</feature>
<organism evidence="3 4">
    <name type="scientific">Coniophora puteana (strain RWD-64-598)</name>
    <name type="common">Brown rot fungus</name>
    <dbReference type="NCBI Taxonomy" id="741705"/>
    <lineage>
        <taxon>Eukaryota</taxon>
        <taxon>Fungi</taxon>
        <taxon>Dikarya</taxon>
        <taxon>Basidiomycota</taxon>
        <taxon>Agaricomycotina</taxon>
        <taxon>Agaricomycetes</taxon>
        <taxon>Agaricomycetidae</taxon>
        <taxon>Boletales</taxon>
        <taxon>Coniophorineae</taxon>
        <taxon>Coniophoraceae</taxon>
        <taxon>Coniophora</taxon>
    </lineage>
</organism>
<dbReference type="OrthoDB" id="2637653at2759"/>
<keyword evidence="1" id="KW-1133">Transmembrane helix</keyword>
<protein>
    <recommendedName>
        <fullName evidence="2">DUF6533 domain-containing protein</fullName>
    </recommendedName>
</protein>
<keyword evidence="4" id="KW-1185">Reference proteome</keyword>
<dbReference type="OMA" id="MESEPAN"/>
<gene>
    <name evidence="3" type="ORF">CONPUDRAFT_141545</name>
</gene>
<dbReference type="AlphaFoldDB" id="A0A5M3N805"/>
<feature type="transmembrane region" description="Helical" evidence="1">
    <location>
        <begin position="84"/>
        <end position="103"/>
    </location>
</feature>
<dbReference type="GeneID" id="19201643"/>
<feature type="transmembrane region" description="Helical" evidence="1">
    <location>
        <begin position="244"/>
        <end position="264"/>
    </location>
</feature>
<dbReference type="InterPro" id="IPR045340">
    <property type="entry name" value="DUF6533"/>
</dbReference>
<dbReference type="RefSeq" id="XP_007763932.1">
    <property type="nucleotide sequence ID" value="XM_007765742.1"/>
</dbReference>
<dbReference type="KEGG" id="cput:CONPUDRAFT_141545"/>
<dbReference type="Pfam" id="PF20151">
    <property type="entry name" value="DUF6533"/>
    <property type="match status" value="1"/>
</dbReference>
<comment type="caution">
    <text evidence="3">The sequence shown here is derived from an EMBL/GenBank/DDBJ whole genome shotgun (WGS) entry which is preliminary data.</text>
</comment>
<sequence>MAAANQQSTQFAQFCIQYSSLALLYYDYILTFPLEVKYMWRKKVMISTVLYWFCRYALLANLFYLLVIANVVNNCTGWYQFDGYLSIAGRAAVLGVFAFRTYAVWDRSKFIAAIMGTLWIITMAFDFWHVTGDKCQGTDSASTIIANTSLAVANCVFECVGTLLTTMRCLKARQMYKLYAQGPQKDGIFDFMLREGLIYFFVVIGFTFTAVVLNFQAPEWQSNLYLSASSLASDTPDAATLGKFLNALTLPVSGILSARLLLYLRQQSSRQETWALQGGRPRTDAFMDDDDAIALSTFHAATMESEPANGVVSIFVSRSDPIPHGTGEFGGDPMADVTALLENAVRVKVDVETQKTRTSCKAPS</sequence>
<evidence type="ECO:0000313" key="4">
    <source>
        <dbReference type="Proteomes" id="UP000053558"/>
    </source>
</evidence>
<accession>A0A5M3N805</accession>